<evidence type="ECO:0000313" key="1">
    <source>
        <dbReference type="EMBL" id="CRF35358.1"/>
    </source>
</evidence>
<protein>
    <submittedName>
        <fullName evidence="1">Uncharacterized protein</fullName>
    </submittedName>
</protein>
<evidence type="ECO:0000313" key="2">
    <source>
        <dbReference type="Proteomes" id="UP000043763"/>
    </source>
</evidence>
<organism evidence="1 2">
    <name type="scientific">Brachyspira suanatina</name>
    <dbReference type="NCBI Taxonomy" id="381802"/>
    <lineage>
        <taxon>Bacteria</taxon>
        <taxon>Pseudomonadati</taxon>
        <taxon>Spirochaetota</taxon>
        <taxon>Spirochaetia</taxon>
        <taxon>Brachyspirales</taxon>
        <taxon>Brachyspiraceae</taxon>
        <taxon>Brachyspira</taxon>
    </lineage>
</organism>
<gene>
    <name evidence="1" type="ORF">BRSU_2602</name>
</gene>
<reference evidence="2" key="1">
    <citation type="submission" date="2015-04" db="EMBL/GenBank/DDBJ databases">
        <authorList>
            <person name="Mushtaq Mamoona"/>
        </authorList>
    </citation>
    <scope>NUCLEOTIDE SEQUENCE [LARGE SCALE GENOMIC DNA]</scope>
    <source>
        <strain evidence="2">AN4859/03</strain>
    </source>
</reference>
<name>A0A0G4KAH5_9SPIR</name>
<proteinExistence type="predicted"/>
<sequence>MLKSFANIIELDISSPDTRLIFAPSGGVWIASINEIYSLYRDSYFNELFNIEENELYNLFNIGSISVDNDRGYIEVFSLEALYKQNKSYYQYKKDNINYIAIHFNNFETPYSKKNIIINIKRLFSTREWLDSNNNLITELNNMYIEPRVEEIDTADIEGDSLSFDTIQTNEMSVTLRNDDGLFDDFINLYGNRFLVRQVFDSSNFEDSKIIFSGFIQKPEYAFLESVTITASDIRASFSTELPKNVFSEKEYPDLKNFPENVQNGEDIVDTCRTFAAGHGIIVKLKPIKYYTPDILNPDLIPEVVFEICDTSRHLIESIVNRNDPLDENKLKPHIYFIETPESENEIIEREGTVISGELEIFIPEFKDYNDGKGSQRVWTLDKEKGQLIFRGHKQVHSITDTNDNLYEIYAEINIPPYKSLTLMREILEDYENIAYIKENYNIENWQLEEERSREIAVLLDNDNKKTTLDLIGELSFLEQGRLEIYNNKIDFISTRFRSNEAKYKIKQYCMGRVDKTVEEGEYLSSCSIKYDLLKSTYKNTDFEEEAKKRHRINTHEEFETLLKRKEDAISLSNEIMRSRYLLKEYYTFEYYETLDFLKLFDLVEIEYRREDGSYYIKPCLCEIIKLNIFDNVIKLRQI</sequence>
<dbReference type="AlphaFoldDB" id="A0A0G4KAH5"/>
<dbReference type="OrthoDB" id="304674at2"/>
<keyword evidence="2" id="KW-1185">Reference proteome</keyword>
<dbReference type="EMBL" id="CVLB01000003">
    <property type="protein sequence ID" value="CRF35358.1"/>
    <property type="molecule type" value="Genomic_DNA"/>
</dbReference>
<accession>A0A0G4KAH5</accession>
<dbReference type="Proteomes" id="UP000043763">
    <property type="component" value="Unassembled WGS sequence"/>
</dbReference>
<dbReference type="RefSeq" id="WP_048595989.1">
    <property type="nucleotide sequence ID" value="NZ_CVLB01000003.1"/>
</dbReference>